<comment type="caution">
    <text evidence="1">The sequence shown here is derived from an EMBL/GenBank/DDBJ whole genome shotgun (WGS) entry which is preliminary data.</text>
</comment>
<dbReference type="Proteomes" id="UP000234323">
    <property type="component" value="Unassembled WGS sequence"/>
</dbReference>
<dbReference type="SUPFAM" id="SSF54695">
    <property type="entry name" value="POZ domain"/>
    <property type="match status" value="1"/>
</dbReference>
<dbReference type="VEuPathDB" id="FungiDB:FUN_002687"/>
<dbReference type="Gene3D" id="1.25.40.420">
    <property type="match status" value="1"/>
</dbReference>
<evidence type="ECO:0000313" key="2">
    <source>
        <dbReference type="Proteomes" id="UP000234323"/>
    </source>
</evidence>
<dbReference type="AlphaFoldDB" id="A0A2I1HDU8"/>
<proteinExistence type="predicted"/>
<evidence type="ECO:0008006" key="3">
    <source>
        <dbReference type="Google" id="ProtNLM"/>
    </source>
</evidence>
<dbReference type="InterPro" id="IPR011333">
    <property type="entry name" value="SKP1/BTB/POZ_sf"/>
</dbReference>
<name>A0A2I1HDU8_9GLOM</name>
<dbReference type="PANTHER" id="PTHR46306">
    <property type="entry name" value="BTB/POZ DOMAIN-CONTAINING PROTEIN 9"/>
    <property type="match status" value="1"/>
</dbReference>
<dbReference type="EMBL" id="LLXI01002415">
    <property type="protein sequence ID" value="PKY57063.1"/>
    <property type="molecule type" value="Genomic_DNA"/>
</dbReference>
<dbReference type="Gene3D" id="3.30.710.10">
    <property type="entry name" value="Potassium Channel Kv1.1, Chain A"/>
    <property type="match status" value="1"/>
</dbReference>
<gene>
    <name evidence="1" type="ORF">RhiirA4_477869</name>
</gene>
<dbReference type="GO" id="GO:0005737">
    <property type="term" value="C:cytoplasm"/>
    <property type="evidence" value="ECO:0007669"/>
    <property type="project" value="TreeGrafter"/>
</dbReference>
<organism evidence="1 2">
    <name type="scientific">Rhizophagus irregularis</name>
    <dbReference type="NCBI Taxonomy" id="588596"/>
    <lineage>
        <taxon>Eukaryota</taxon>
        <taxon>Fungi</taxon>
        <taxon>Fungi incertae sedis</taxon>
        <taxon>Mucoromycota</taxon>
        <taxon>Glomeromycotina</taxon>
        <taxon>Glomeromycetes</taxon>
        <taxon>Glomerales</taxon>
        <taxon>Glomeraceae</taxon>
        <taxon>Rhizophagus</taxon>
    </lineage>
</organism>
<reference evidence="1 2" key="1">
    <citation type="submission" date="2015-10" db="EMBL/GenBank/DDBJ databases">
        <title>Genome analyses suggest a sexual origin of heterokaryosis in a supposedly ancient asexual fungus.</title>
        <authorList>
            <person name="Ropars J."/>
            <person name="Sedzielewska K."/>
            <person name="Noel J."/>
            <person name="Charron P."/>
            <person name="Farinelli L."/>
            <person name="Marton T."/>
            <person name="Kruger M."/>
            <person name="Pelin A."/>
            <person name="Brachmann A."/>
            <person name="Corradi N."/>
        </authorList>
    </citation>
    <scope>NUCLEOTIDE SEQUENCE [LARGE SCALE GENOMIC DNA]</scope>
    <source>
        <strain evidence="1 2">A4</strain>
    </source>
</reference>
<accession>A0A2I1HDU8</accession>
<dbReference type="VEuPathDB" id="FungiDB:RhiirA1_452091"/>
<dbReference type="PANTHER" id="PTHR46306:SF1">
    <property type="entry name" value="BTB_POZ DOMAIN-CONTAINING PROTEIN 9"/>
    <property type="match status" value="1"/>
</dbReference>
<dbReference type="InterPro" id="IPR052407">
    <property type="entry name" value="BTB_POZ_domain_cont_9"/>
</dbReference>
<evidence type="ECO:0000313" key="1">
    <source>
        <dbReference type="EMBL" id="PKY57063.1"/>
    </source>
</evidence>
<keyword evidence="2" id="KW-1185">Reference proteome</keyword>
<protein>
    <recommendedName>
        <fullName evidence="3">BTB domain-containing protein</fullName>
    </recommendedName>
</protein>
<sequence>MAFEYSQETINDYEKLLEADEEYDVIIYAEFSKKWPEKKDGKFIFNKPNIPPKLFIIFLRFIYCGKIDLTNLLGFEVLKLLMAVDELNIQSLILCIQEYLIKHHRELFQQNSIEILKTIYQHESFTELWNFYLDRICEEPLMLFNSDKFINLNTPLLELLLNRDDLNLDEIIVWNNLIKWCLAQHSNVPQGRRFSVSGYARIGISYAKILSVINNENIYKLKFIPHTSRTDEDLATARLYFKRPGRIRRLFLDNWTRRTSGLEFSLKILRYGNKFVGSDFRLLDLMSF</sequence>
<dbReference type="CDD" id="cd18186">
    <property type="entry name" value="BTB_POZ_ZBTB_KLHL-like"/>
    <property type="match status" value="1"/>
</dbReference>